<keyword evidence="1" id="KW-0106">Calcium</keyword>
<dbReference type="InterPro" id="IPR036116">
    <property type="entry name" value="FN3_sf"/>
</dbReference>
<proteinExistence type="predicted"/>
<dbReference type="Pfam" id="PF16738">
    <property type="entry name" value="CBM26"/>
    <property type="match status" value="1"/>
</dbReference>
<dbReference type="SMART" id="SM00060">
    <property type="entry name" value="FN3"/>
    <property type="match status" value="1"/>
</dbReference>
<dbReference type="SUPFAM" id="SSF49452">
    <property type="entry name" value="Starch-binding domain-like"/>
    <property type="match status" value="1"/>
</dbReference>
<dbReference type="SUPFAM" id="SSF51011">
    <property type="entry name" value="Glycosyl hydrolase domain"/>
    <property type="match status" value="1"/>
</dbReference>
<dbReference type="EMBL" id="JAUSUD010000019">
    <property type="protein sequence ID" value="MDQ0232256.1"/>
    <property type="molecule type" value="Genomic_DNA"/>
</dbReference>
<dbReference type="InterPro" id="IPR031965">
    <property type="entry name" value="CBM26"/>
</dbReference>
<dbReference type="InterPro" id="IPR006047">
    <property type="entry name" value="GH13_cat_dom"/>
</dbReference>
<dbReference type="SMART" id="SM00642">
    <property type="entry name" value="Aamy"/>
    <property type="match status" value="1"/>
</dbReference>
<reference evidence="4 5" key="1">
    <citation type="submission" date="2023-07" db="EMBL/GenBank/DDBJ databases">
        <title>Genomic Encyclopedia of Type Strains, Phase IV (KMG-IV): sequencing the most valuable type-strain genomes for metagenomic binning, comparative biology and taxonomic classification.</title>
        <authorList>
            <person name="Goeker M."/>
        </authorList>
    </citation>
    <scope>NUCLEOTIDE SEQUENCE [LARGE SCALE GENOMIC DNA]</scope>
    <source>
        <strain evidence="4 5">DSM 29005</strain>
    </source>
</reference>
<feature type="domain" description="Fibronectin type-III" evidence="2">
    <location>
        <begin position="817"/>
        <end position="903"/>
    </location>
</feature>
<dbReference type="InterPro" id="IPR017853">
    <property type="entry name" value="GH"/>
</dbReference>
<dbReference type="PANTHER" id="PTHR10357">
    <property type="entry name" value="ALPHA-AMYLASE FAMILY MEMBER"/>
    <property type="match status" value="1"/>
</dbReference>
<gene>
    <name evidence="4" type="ORF">J2S19_003543</name>
</gene>
<dbReference type="SUPFAM" id="SSF51445">
    <property type="entry name" value="(Trans)glycosidases"/>
    <property type="match status" value="1"/>
</dbReference>
<dbReference type="PANTHER" id="PTHR10357:SF209">
    <property type="entry name" value="PERIPLASMIC ALPHA-AMYLASE"/>
    <property type="match status" value="1"/>
</dbReference>
<dbReference type="InterPro" id="IPR005085">
    <property type="entry name" value="CBM25"/>
</dbReference>
<feature type="domain" description="CBM20" evidence="3">
    <location>
        <begin position="996"/>
        <end position="1102"/>
    </location>
</feature>
<dbReference type="Gene3D" id="2.60.40.1180">
    <property type="entry name" value="Golgi alpha-mannosidase II"/>
    <property type="match status" value="1"/>
</dbReference>
<dbReference type="PROSITE" id="PS50853">
    <property type="entry name" value="FN3"/>
    <property type="match status" value="1"/>
</dbReference>
<evidence type="ECO:0000256" key="1">
    <source>
        <dbReference type="ARBA" id="ARBA00022837"/>
    </source>
</evidence>
<dbReference type="InterPro" id="IPR013780">
    <property type="entry name" value="Glyco_hydro_b"/>
</dbReference>
<keyword evidence="5" id="KW-1185">Reference proteome</keyword>
<evidence type="ECO:0000259" key="2">
    <source>
        <dbReference type="PROSITE" id="PS50853"/>
    </source>
</evidence>
<dbReference type="InterPro" id="IPR003961">
    <property type="entry name" value="FN3_dom"/>
</dbReference>
<evidence type="ECO:0000313" key="5">
    <source>
        <dbReference type="Proteomes" id="UP001234495"/>
    </source>
</evidence>
<evidence type="ECO:0000313" key="4">
    <source>
        <dbReference type="EMBL" id="MDQ0232256.1"/>
    </source>
</evidence>
<dbReference type="Gene3D" id="2.60.40.10">
    <property type="entry name" value="Immunoglobulins"/>
    <property type="match status" value="4"/>
</dbReference>
<evidence type="ECO:0000259" key="3">
    <source>
        <dbReference type="PROSITE" id="PS51166"/>
    </source>
</evidence>
<dbReference type="InterPro" id="IPR002044">
    <property type="entry name" value="CBM20"/>
</dbReference>
<dbReference type="InterPro" id="IPR013784">
    <property type="entry name" value="Carb-bd-like_fold"/>
</dbReference>
<dbReference type="Gene3D" id="3.20.20.80">
    <property type="entry name" value="Glycosidases"/>
    <property type="match status" value="2"/>
</dbReference>
<dbReference type="EC" id="3.2.1.1" evidence="4"/>
<dbReference type="Pfam" id="PF03423">
    <property type="entry name" value="CBM_25"/>
    <property type="match status" value="1"/>
</dbReference>
<sequence length="1103" mass="122402">MTRHYMKSSLKAVLFLILTFLLVVSPLLNETIVLANSNTETKTNLADSTLITATSSELTETSTDSTFTWDNATVYFVLTDRFLDGDSSNNHAYGRELDRNGNPYPNYKNKVASYHGGDLKGLTQKLNEGYFTSLGVNAIWITQPFEQINGWIGGEGFRHYPFHGYYAQDFTELDKSLGTKDDLQTFIDTAHEQGIRIVFDVVMNHAGYESMKDMQDHGFGQLNNGWENYYYSQNETEAHYDTYGNYINTNSHDRWQNWWGSDWIRKSGLPGYDACGNDDRTMCLAGLPDFKTESTKHVAVPQFLKNKWGAEKTQQEQAELQQFFNESGKSPTVRNHLIKWLTDWVRDYGVDGFRIDTAKHVEIDAWKELKIEANKALHEWKANNPDKKLDDENFWMTGEVWGHGVGKSEYFSNGFDSVINFDFQKQLQSNLSNLESLYSDYANKINSDPNFNVLSYLSSHDTTLYDRNNMINGGTGLLLAPGAVQIFYGDEVARAWMDAPWSDMRLRSSMDWNNVNQTVLAHWQKVGQFRNNHLSIGAGQHKQLQASPYAFSRTYNKDGVEDKVVVAVGANGKTTINVSSVFADGTLVRDFYTGETATVSGGSVTFTAHQNGVILIELAELEKPVASVSASPEGSNFRTETVDVTLKLANAEEGKYTLDGSDPKVNGITFVNGDVVTIGESLAIGESVTLKLFAENEHGTATKSYTYTKVDPNSGLTIHYKKPDGWNAPQIYYYNTSPAVEEPTWATAPAMESEGNGWYSYTIDGADSSRIIFKDSSGKQSPAQGEAGFLRSSEGWYMDGKWYDENPEKEDTEAPSIPTGLKVTATTDSTVSLAWNASTDNQSGVAHYEVLKGEEKIGTATSTNYQVNNLTANTSYEFAVVAVDKNGNKSKATESVQAKTKEKGVGNTATIYYKKGFATPNFHYAPNGADWTKAPGVGMEDSAQYPGYAKITIDLGAATSLQGVFNNGAGVWDNNGGKNYQFQAGVSTFANGKVTQGEPKPDKVTFNVTVPTQTLTTDKIYMTSTLNGWKPDDSDYELKKNANGSYSISLQVPANTQIEYKFTLGSWATVEKDQWGNDISNRTFKTNGGEEVVDVTVQKWNGR</sequence>
<dbReference type="RefSeq" id="WP_307344263.1">
    <property type="nucleotide sequence ID" value="NZ_JAUSUD010000019.1"/>
</dbReference>
<dbReference type="GO" id="GO:0004556">
    <property type="term" value="F:alpha-amylase activity"/>
    <property type="evidence" value="ECO:0007669"/>
    <property type="project" value="UniProtKB-EC"/>
</dbReference>
<dbReference type="Pfam" id="PF00128">
    <property type="entry name" value="Alpha-amylase"/>
    <property type="match status" value="2"/>
</dbReference>
<dbReference type="SUPFAM" id="SSF49265">
    <property type="entry name" value="Fibronectin type III"/>
    <property type="match status" value="1"/>
</dbReference>
<protein>
    <submittedName>
        <fullName evidence="4">Alpha-amylase</fullName>
        <ecNumber evidence="4">3.2.1.1</ecNumber>
    </submittedName>
</protein>
<dbReference type="PROSITE" id="PS51166">
    <property type="entry name" value="CBM20"/>
    <property type="match status" value="1"/>
</dbReference>
<dbReference type="InterPro" id="IPR013783">
    <property type="entry name" value="Ig-like_fold"/>
</dbReference>
<comment type="caution">
    <text evidence="4">The sequence shown here is derived from an EMBL/GenBank/DDBJ whole genome shotgun (WGS) entry which is preliminary data.</text>
</comment>
<dbReference type="CDD" id="cd00063">
    <property type="entry name" value="FN3"/>
    <property type="match status" value="1"/>
</dbReference>
<keyword evidence="4" id="KW-0326">Glycosidase</keyword>
<accession>A0ABT9ZJ02</accession>
<dbReference type="Proteomes" id="UP001234495">
    <property type="component" value="Unassembled WGS sequence"/>
</dbReference>
<organism evidence="4 5">
    <name type="scientific">Metabacillus malikii</name>
    <dbReference type="NCBI Taxonomy" id="1504265"/>
    <lineage>
        <taxon>Bacteria</taxon>
        <taxon>Bacillati</taxon>
        <taxon>Bacillota</taxon>
        <taxon>Bacilli</taxon>
        <taxon>Bacillales</taxon>
        <taxon>Bacillaceae</taxon>
        <taxon>Metabacillus</taxon>
    </lineage>
</organism>
<dbReference type="Pfam" id="PF00041">
    <property type="entry name" value="fn3"/>
    <property type="match status" value="1"/>
</dbReference>
<dbReference type="SMART" id="SM01066">
    <property type="entry name" value="CBM_25"/>
    <property type="match status" value="1"/>
</dbReference>
<keyword evidence="4" id="KW-0378">Hydrolase</keyword>
<name>A0ABT9ZJ02_9BACI</name>